<dbReference type="KEGG" id="capn:CBG49_02025"/>
<organism evidence="2 3">
    <name type="scientific">Capnocytophaga endodontalis</name>
    <dbReference type="NCBI Taxonomy" id="2708117"/>
    <lineage>
        <taxon>Bacteria</taxon>
        <taxon>Pseudomonadati</taxon>
        <taxon>Bacteroidota</taxon>
        <taxon>Flavobacteriia</taxon>
        <taxon>Flavobacteriales</taxon>
        <taxon>Flavobacteriaceae</taxon>
        <taxon>Capnocytophaga</taxon>
    </lineage>
</organism>
<dbReference type="Gene3D" id="3.80.10.10">
    <property type="entry name" value="Ribonuclease Inhibitor"/>
    <property type="match status" value="1"/>
</dbReference>
<keyword evidence="3" id="KW-1185">Reference proteome</keyword>
<name>A0A1Z4BL18_9FLAO</name>
<dbReference type="Gene3D" id="2.60.40.1080">
    <property type="match status" value="1"/>
</dbReference>
<feature type="signal peptide" evidence="1">
    <location>
        <begin position="1"/>
        <end position="22"/>
    </location>
</feature>
<dbReference type="Proteomes" id="UP000197007">
    <property type="component" value="Chromosome"/>
</dbReference>
<dbReference type="PROSITE" id="PS51257">
    <property type="entry name" value="PROKAR_LIPOPROTEIN"/>
    <property type="match status" value="1"/>
</dbReference>
<proteinExistence type="predicted"/>
<dbReference type="InterPro" id="IPR032675">
    <property type="entry name" value="LRR_dom_sf"/>
</dbReference>
<sequence length="464" mass="49250">MKNLRFLTLGLALIALLFTACKKDDNNGGEQAPQRLTLEKSAVTVKQTESAIVRITAGNGGYKVESVDKNIATAAIEQNNVKITAIAEGQTTLTVSDAKGQKAAIAVTVESNIDPSERLSVEKQTLTLVNGEEEVNRIFNAEHNGNINLSFTISPAGSVSITVEDRIVNGNPDGKNLRIKALNVGTAQVAVKDNTNNQTTSFKVTVTAAELTIAKTAAEVETEATVEIRINTGNPNYTITSSADNIATAEVKEKTEKVAGKKDTHHYVIIKGVAAGTATITLKDSQNKTVAITVTVKAKDDIFEVSNDGVVTLKAGATAKGAIKIPDAGTSIKASAFMAEGDITSVDFNNIKIIGVSSFQNTRSLKTFSGNKIEIIGTNAFAVSGLTEITLPSTVTSIGRSSFMGCDKLVKVTVKSITPPNIKANTFDNINANAILYVPKGAKTAYEAQVNWKNKFKEIKELEQ</sequence>
<dbReference type="RefSeq" id="WP_088593162.1">
    <property type="nucleotide sequence ID" value="NZ_CP022022.1"/>
</dbReference>
<dbReference type="AlphaFoldDB" id="A0A1Z4BL18"/>
<reference evidence="3" key="1">
    <citation type="submission" date="2017-06" db="EMBL/GenBank/DDBJ databases">
        <title>Complete genome sequence of Capnocytophaga sp. KCOM 1579 (=ChDC OS43) isolated from a human refractory periapical abscess lesion.</title>
        <authorList>
            <person name="Kook J.-K."/>
            <person name="Park S.-N."/>
            <person name="Lim Y.K."/>
            <person name="Roh H."/>
        </authorList>
    </citation>
    <scope>NUCLEOTIDE SEQUENCE [LARGE SCALE GENOMIC DNA]</scope>
    <source>
        <strain evidence="3">ChDC OS43</strain>
    </source>
</reference>
<accession>A0A1Z4BL18</accession>
<feature type="chain" id="PRO_5012034733" evidence="1">
    <location>
        <begin position="23"/>
        <end position="464"/>
    </location>
</feature>
<gene>
    <name evidence="2" type="ORF">CBG49_02025</name>
</gene>
<dbReference type="Pfam" id="PF13306">
    <property type="entry name" value="LRR_5"/>
    <property type="match status" value="1"/>
</dbReference>
<evidence type="ECO:0000256" key="1">
    <source>
        <dbReference type="SAM" id="SignalP"/>
    </source>
</evidence>
<dbReference type="EMBL" id="CP022022">
    <property type="protein sequence ID" value="ASF41965.1"/>
    <property type="molecule type" value="Genomic_DNA"/>
</dbReference>
<dbReference type="InterPro" id="IPR026906">
    <property type="entry name" value="LRR_5"/>
</dbReference>
<dbReference type="SUPFAM" id="SSF52058">
    <property type="entry name" value="L domain-like"/>
    <property type="match status" value="1"/>
</dbReference>
<keyword evidence="1" id="KW-0732">Signal</keyword>
<evidence type="ECO:0000313" key="3">
    <source>
        <dbReference type="Proteomes" id="UP000197007"/>
    </source>
</evidence>
<evidence type="ECO:0000313" key="2">
    <source>
        <dbReference type="EMBL" id="ASF41965.1"/>
    </source>
</evidence>
<protein>
    <submittedName>
        <fullName evidence="2">Cell surface protein</fullName>
    </submittedName>
</protein>